<feature type="region of interest" description="Disordered" evidence="1">
    <location>
        <begin position="231"/>
        <end position="265"/>
    </location>
</feature>
<gene>
    <name evidence="2" type="ORF">QBC40DRAFT_294032</name>
</gene>
<dbReference type="EMBL" id="MU863891">
    <property type="protein sequence ID" value="KAK4203124.1"/>
    <property type="molecule type" value="Genomic_DNA"/>
</dbReference>
<reference evidence="2" key="1">
    <citation type="journal article" date="2023" name="Mol. Phylogenet. Evol.">
        <title>Genome-scale phylogeny and comparative genomics of the fungal order Sordariales.</title>
        <authorList>
            <person name="Hensen N."/>
            <person name="Bonometti L."/>
            <person name="Westerberg I."/>
            <person name="Brannstrom I.O."/>
            <person name="Guillou S."/>
            <person name="Cros-Aarteil S."/>
            <person name="Calhoun S."/>
            <person name="Haridas S."/>
            <person name="Kuo A."/>
            <person name="Mondo S."/>
            <person name="Pangilinan J."/>
            <person name="Riley R."/>
            <person name="LaButti K."/>
            <person name="Andreopoulos B."/>
            <person name="Lipzen A."/>
            <person name="Chen C."/>
            <person name="Yan M."/>
            <person name="Daum C."/>
            <person name="Ng V."/>
            <person name="Clum A."/>
            <person name="Steindorff A."/>
            <person name="Ohm R.A."/>
            <person name="Martin F."/>
            <person name="Silar P."/>
            <person name="Natvig D.O."/>
            <person name="Lalanne C."/>
            <person name="Gautier V."/>
            <person name="Ament-Velasquez S.L."/>
            <person name="Kruys A."/>
            <person name="Hutchinson M.I."/>
            <person name="Powell A.J."/>
            <person name="Barry K."/>
            <person name="Miller A.N."/>
            <person name="Grigoriev I.V."/>
            <person name="Debuchy R."/>
            <person name="Gladieux P."/>
            <person name="Hiltunen Thoren M."/>
            <person name="Johannesson H."/>
        </authorList>
    </citation>
    <scope>NUCLEOTIDE SEQUENCE</scope>
    <source>
        <strain evidence="2">CBS 315.58</strain>
    </source>
</reference>
<organism evidence="2 3">
    <name type="scientific">Triangularia verruculosa</name>
    <dbReference type="NCBI Taxonomy" id="2587418"/>
    <lineage>
        <taxon>Eukaryota</taxon>
        <taxon>Fungi</taxon>
        <taxon>Dikarya</taxon>
        <taxon>Ascomycota</taxon>
        <taxon>Pezizomycotina</taxon>
        <taxon>Sordariomycetes</taxon>
        <taxon>Sordariomycetidae</taxon>
        <taxon>Sordariales</taxon>
        <taxon>Podosporaceae</taxon>
        <taxon>Triangularia</taxon>
    </lineage>
</organism>
<feature type="compositionally biased region" description="Low complexity" evidence="1">
    <location>
        <begin position="235"/>
        <end position="252"/>
    </location>
</feature>
<dbReference type="AlphaFoldDB" id="A0AAN7AY05"/>
<reference evidence="2" key="2">
    <citation type="submission" date="2023-05" db="EMBL/GenBank/DDBJ databases">
        <authorList>
            <consortium name="Lawrence Berkeley National Laboratory"/>
            <person name="Steindorff A."/>
            <person name="Hensen N."/>
            <person name="Bonometti L."/>
            <person name="Westerberg I."/>
            <person name="Brannstrom I.O."/>
            <person name="Guillou S."/>
            <person name="Cros-Aarteil S."/>
            <person name="Calhoun S."/>
            <person name="Haridas S."/>
            <person name="Kuo A."/>
            <person name="Mondo S."/>
            <person name="Pangilinan J."/>
            <person name="Riley R."/>
            <person name="Labutti K."/>
            <person name="Andreopoulos B."/>
            <person name="Lipzen A."/>
            <person name="Chen C."/>
            <person name="Yanf M."/>
            <person name="Daum C."/>
            <person name="Ng V."/>
            <person name="Clum A."/>
            <person name="Ohm R."/>
            <person name="Martin F."/>
            <person name="Silar P."/>
            <person name="Natvig D."/>
            <person name="Lalanne C."/>
            <person name="Gautier V."/>
            <person name="Ament-Velasquez S.L."/>
            <person name="Kruys A."/>
            <person name="Hutchinson M.I."/>
            <person name="Powell A.J."/>
            <person name="Barry K."/>
            <person name="Miller A.N."/>
            <person name="Grigoriev I.V."/>
            <person name="Debuchy R."/>
            <person name="Gladieux P."/>
            <person name="Thoren M.H."/>
            <person name="Johannesson H."/>
        </authorList>
    </citation>
    <scope>NUCLEOTIDE SEQUENCE</scope>
    <source>
        <strain evidence="2">CBS 315.58</strain>
    </source>
</reference>
<evidence type="ECO:0000256" key="1">
    <source>
        <dbReference type="SAM" id="MobiDB-lite"/>
    </source>
</evidence>
<comment type="caution">
    <text evidence="2">The sequence shown here is derived from an EMBL/GenBank/DDBJ whole genome shotgun (WGS) entry which is preliminary data.</text>
</comment>
<feature type="compositionally biased region" description="Polar residues" evidence="1">
    <location>
        <begin position="138"/>
        <end position="148"/>
    </location>
</feature>
<evidence type="ECO:0000313" key="2">
    <source>
        <dbReference type="EMBL" id="KAK4203124.1"/>
    </source>
</evidence>
<feature type="compositionally biased region" description="Polar residues" evidence="1">
    <location>
        <begin position="65"/>
        <end position="76"/>
    </location>
</feature>
<proteinExistence type="predicted"/>
<sequence>MVSHLIFSSPIRRGVRYQPAYKTSTGSWIPLTQSPKSLFQQFAFSIVQRKLATMNLSQITSAAINNSDRNKGGSTVTAPISATISSSSSPPSPLGKRRRDQISETEDIDVFIRSHDIATNNLEPSPKRHQSSKESSRVNDSTSQGHQSPKSRQHISRTYKTRRSNSRVLRDTHINALIKSLNELHISSPYARYFHQVYRDSNGIKTIYGITLPAIEANSEVKIHTDKSSTLDAGTAQTKTKSSAQSSFSSKNKVVKSRTSITKKSTQSKAAVAAQLLSTLENVNAENSKSVVVSTQDAASMDDYQYAVATGRIKLNQTTLAVTPAHVQPTPAPVQPTLHSRPTRRIRKRNGTANTDKLKVVEDEQPHMKTPPNHRIATPTKSHLKVNKSQPGQPRDRPTRKIAFSDNTCVYVENTHYPQDEDTRRLQDYYTMIRKNREDRRNERALDDFAREQRSVDLFDDNVNAPASSYVPRPFPSAFRVKNANHLLSSDSKLSAEIAEMLDQRRLDYAAKKREEYEEAHVKQLQAWKVGYERREPAYAHYFPAVLTARDRAGTHRVTLARWKDAVKRTGRYF</sequence>
<keyword evidence="3" id="KW-1185">Reference proteome</keyword>
<feature type="region of interest" description="Disordered" evidence="1">
    <location>
        <begin position="366"/>
        <end position="401"/>
    </location>
</feature>
<evidence type="ECO:0000313" key="3">
    <source>
        <dbReference type="Proteomes" id="UP001303160"/>
    </source>
</evidence>
<feature type="compositionally biased region" description="Basic residues" evidence="1">
    <location>
        <begin position="149"/>
        <end position="165"/>
    </location>
</feature>
<feature type="region of interest" description="Disordered" evidence="1">
    <location>
        <begin position="65"/>
        <end position="167"/>
    </location>
</feature>
<dbReference type="Proteomes" id="UP001303160">
    <property type="component" value="Unassembled WGS sequence"/>
</dbReference>
<protein>
    <submittedName>
        <fullName evidence="2">Uncharacterized protein</fullName>
    </submittedName>
</protein>
<name>A0AAN7AY05_9PEZI</name>
<accession>A0AAN7AY05</accession>
<feature type="compositionally biased region" description="Low complexity" evidence="1">
    <location>
        <begin position="77"/>
        <end position="89"/>
    </location>
</feature>